<keyword evidence="2" id="KW-0012">Acyltransferase</keyword>
<reference evidence="7" key="1">
    <citation type="submission" date="2019-04" db="EMBL/GenBank/DDBJ databases">
        <title>Friends and foes A comparative genomics studyof 23 Aspergillus species from section Flavi.</title>
        <authorList>
            <consortium name="DOE Joint Genome Institute"/>
            <person name="Kjaerbolling I."/>
            <person name="Vesth T."/>
            <person name="Frisvad J.C."/>
            <person name="Nybo J.L."/>
            <person name="Theobald S."/>
            <person name="Kildgaard S."/>
            <person name="Isbrandt T."/>
            <person name="Kuo A."/>
            <person name="Sato A."/>
            <person name="Lyhne E.K."/>
            <person name="Kogle M.E."/>
            <person name="Wiebenga A."/>
            <person name="Kun R.S."/>
            <person name="Lubbers R.J."/>
            <person name="Makela M.R."/>
            <person name="Barry K."/>
            <person name="Chovatia M."/>
            <person name="Clum A."/>
            <person name="Daum C."/>
            <person name="Haridas S."/>
            <person name="He G."/>
            <person name="LaButti K."/>
            <person name="Lipzen A."/>
            <person name="Mondo S."/>
            <person name="Riley R."/>
            <person name="Salamov A."/>
            <person name="Simmons B.A."/>
            <person name="Magnuson J.K."/>
            <person name="Henrissat B."/>
            <person name="Mortensen U.H."/>
            <person name="Larsen T.O."/>
            <person name="Devries R.P."/>
            <person name="Grigoriev I.V."/>
            <person name="Machida M."/>
            <person name="Baker S.E."/>
            <person name="Andersen M.R."/>
        </authorList>
    </citation>
    <scope>NUCLEOTIDE SEQUENCE [LARGE SCALE GENOMIC DNA]</scope>
    <source>
        <strain evidence="7">CBS 553.77</strain>
    </source>
</reference>
<dbReference type="EC" id="3.4.-.-" evidence="3"/>
<evidence type="ECO:0000256" key="1">
    <source>
        <dbReference type="ARBA" id="ARBA00022679"/>
    </source>
</evidence>
<evidence type="ECO:0000313" key="6">
    <source>
        <dbReference type="EMBL" id="KAE8355628.1"/>
    </source>
</evidence>
<feature type="domain" description="Peptidase M28" evidence="5">
    <location>
        <begin position="127"/>
        <end position="367"/>
    </location>
</feature>
<dbReference type="FunFam" id="3.40.630.10:FF:000074">
    <property type="entry name" value="Peptide hydrolase"/>
    <property type="match status" value="1"/>
</dbReference>
<dbReference type="GO" id="GO:0016603">
    <property type="term" value="F:glutaminyl-peptide cyclotransferase activity"/>
    <property type="evidence" value="ECO:0007669"/>
    <property type="project" value="InterPro"/>
</dbReference>
<dbReference type="PANTHER" id="PTHR12283:SF6">
    <property type="entry name" value="GLUTAMINYL-PEPTIDE CYCLOTRANSFERASE-RELATED"/>
    <property type="match status" value="1"/>
</dbReference>
<keyword evidence="3" id="KW-0479">Metal-binding</keyword>
<comment type="similarity">
    <text evidence="3">Belongs to the peptidase M28 family.</text>
</comment>
<dbReference type="Proteomes" id="UP000327118">
    <property type="component" value="Unassembled WGS sequence"/>
</dbReference>
<dbReference type="CDD" id="cd03880">
    <property type="entry name" value="M28_QC_like"/>
    <property type="match status" value="1"/>
</dbReference>
<dbReference type="AlphaFoldDB" id="A0A5N6ZE41"/>
<proteinExistence type="inferred from homology"/>
<dbReference type="PANTHER" id="PTHR12283">
    <property type="entry name" value="GLUTAMINYL-PEPTIDE CYCLOTRANSFERASE"/>
    <property type="match status" value="1"/>
</dbReference>
<dbReference type="GO" id="GO:0006508">
    <property type="term" value="P:proteolysis"/>
    <property type="evidence" value="ECO:0007669"/>
    <property type="project" value="UniProtKB-KW"/>
</dbReference>
<sequence>MSPPNGVGFRPLLSISIAILYFLLAGQAYDEISDGTLNALPRPNNDFDIHHGALLSPILIPRVSGTPGSAAVLQHFADFFRNSLPSWNIEFQNSTSTTPVSKGKEVPFVNLIASRNPPWAAPGDVGRLTLVAHYDSKYSPEGFIGAIDSAAPCAMLMHAMRSIDAALTKKWEKMQAKGDTDSSWEEQKGIQVIFLDGEEAFKAWTSTDSLYGSRSLAEHWDSQVNPAMSTYKTPLSSISLFVLLDLLGSKDPSIQSYFSTTHWAYKKLAHLEKRFRDLKQFKSSTDSSHPTWFLDSSKMEHDISTFLGIQDDHLPFLERGVEILHVIDAHPSTGFPVVWHDEKGVPDDGEHLDLATVEDWSMLITAFAAEWMELEGFMPQSRREAKDAEHKREKRSGKNVDRLNMKTELS</sequence>
<dbReference type="InterPro" id="IPR037457">
    <property type="entry name" value="M28_QC"/>
</dbReference>
<dbReference type="Gene3D" id="3.40.630.10">
    <property type="entry name" value="Zn peptidases"/>
    <property type="match status" value="1"/>
</dbReference>
<keyword evidence="3" id="KW-0378">Hydrolase</keyword>
<dbReference type="InterPro" id="IPR040234">
    <property type="entry name" value="QC/QCL"/>
</dbReference>
<evidence type="ECO:0000256" key="2">
    <source>
        <dbReference type="ARBA" id="ARBA00023315"/>
    </source>
</evidence>
<keyword evidence="3" id="KW-0732">Signal</keyword>
<evidence type="ECO:0000313" key="7">
    <source>
        <dbReference type="Proteomes" id="UP000327118"/>
    </source>
</evidence>
<dbReference type="SUPFAM" id="SSF53187">
    <property type="entry name" value="Zn-dependent exopeptidases"/>
    <property type="match status" value="1"/>
</dbReference>
<dbReference type="EMBL" id="ML739049">
    <property type="protein sequence ID" value="KAE8355628.1"/>
    <property type="molecule type" value="Genomic_DNA"/>
</dbReference>
<feature type="chain" id="PRO_5025098619" description="Peptide hydrolase" evidence="3">
    <location>
        <begin position="29"/>
        <end position="410"/>
    </location>
</feature>
<gene>
    <name evidence="6" type="ORF">BDV28DRAFT_30715</name>
</gene>
<dbReference type="GO" id="GO:0008233">
    <property type="term" value="F:peptidase activity"/>
    <property type="evidence" value="ECO:0007669"/>
    <property type="project" value="UniProtKB-KW"/>
</dbReference>
<organism evidence="6 7">
    <name type="scientific">Aspergillus coremiiformis</name>
    <dbReference type="NCBI Taxonomy" id="138285"/>
    <lineage>
        <taxon>Eukaryota</taxon>
        <taxon>Fungi</taxon>
        <taxon>Dikarya</taxon>
        <taxon>Ascomycota</taxon>
        <taxon>Pezizomycotina</taxon>
        <taxon>Eurotiomycetes</taxon>
        <taxon>Eurotiomycetidae</taxon>
        <taxon>Eurotiales</taxon>
        <taxon>Aspergillaceae</taxon>
        <taxon>Aspergillus</taxon>
        <taxon>Aspergillus subgen. Circumdati</taxon>
    </lineage>
</organism>
<feature type="region of interest" description="Disordered" evidence="4">
    <location>
        <begin position="381"/>
        <end position="410"/>
    </location>
</feature>
<feature type="signal peptide" evidence="3">
    <location>
        <begin position="1"/>
        <end position="28"/>
    </location>
</feature>
<evidence type="ECO:0000256" key="3">
    <source>
        <dbReference type="RuleBase" id="RU361240"/>
    </source>
</evidence>
<name>A0A5N6ZE41_9EURO</name>
<keyword evidence="7" id="KW-1185">Reference proteome</keyword>
<keyword evidence="1" id="KW-0808">Transferase</keyword>
<evidence type="ECO:0000259" key="5">
    <source>
        <dbReference type="Pfam" id="PF04389"/>
    </source>
</evidence>
<dbReference type="OrthoDB" id="3907302at2759"/>
<protein>
    <recommendedName>
        <fullName evidence="3">Peptide hydrolase</fullName>
        <ecNumber evidence="3">3.4.-.-</ecNumber>
    </recommendedName>
</protein>
<dbReference type="Pfam" id="PF04389">
    <property type="entry name" value="Peptidase_M28"/>
    <property type="match status" value="1"/>
</dbReference>
<keyword evidence="3" id="KW-0862">Zinc</keyword>
<dbReference type="GO" id="GO:0008270">
    <property type="term" value="F:zinc ion binding"/>
    <property type="evidence" value="ECO:0007669"/>
    <property type="project" value="TreeGrafter"/>
</dbReference>
<dbReference type="InterPro" id="IPR007484">
    <property type="entry name" value="Peptidase_M28"/>
</dbReference>
<keyword evidence="3" id="KW-0645">Protease</keyword>
<evidence type="ECO:0000256" key="4">
    <source>
        <dbReference type="SAM" id="MobiDB-lite"/>
    </source>
</evidence>
<accession>A0A5N6ZE41</accession>